<accession>A0A8H7V0M9</accession>
<name>A0A8H7V0M9_9FUNG</name>
<dbReference type="GO" id="GO:0003676">
    <property type="term" value="F:nucleic acid binding"/>
    <property type="evidence" value="ECO:0007669"/>
    <property type="project" value="InterPro"/>
</dbReference>
<evidence type="ECO:0000313" key="2">
    <source>
        <dbReference type="Proteomes" id="UP000650833"/>
    </source>
</evidence>
<keyword evidence="2" id="KW-1185">Reference proteome</keyword>
<dbReference type="OrthoDB" id="2205473at2759"/>
<organism evidence="1 2">
    <name type="scientific">Mucor plumbeus</name>
    <dbReference type="NCBI Taxonomy" id="97098"/>
    <lineage>
        <taxon>Eukaryota</taxon>
        <taxon>Fungi</taxon>
        <taxon>Fungi incertae sedis</taxon>
        <taxon>Mucoromycota</taxon>
        <taxon>Mucoromycotina</taxon>
        <taxon>Mucoromycetes</taxon>
        <taxon>Mucorales</taxon>
        <taxon>Mucorineae</taxon>
        <taxon>Mucoraceae</taxon>
        <taxon>Mucor</taxon>
    </lineage>
</organism>
<protein>
    <submittedName>
        <fullName evidence="1">Uncharacterized protein</fullName>
    </submittedName>
</protein>
<proteinExistence type="predicted"/>
<dbReference type="InterPro" id="IPR036397">
    <property type="entry name" value="RNaseH_sf"/>
</dbReference>
<evidence type="ECO:0000313" key="1">
    <source>
        <dbReference type="EMBL" id="KAG2197244.1"/>
    </source>
</evidence>
<sequence>MYSNVELSTLSRYKWKILDDSTSPKDEKQNKISTQTRNYIAKNFQNGIFNNLKGVQSYLLTLGVAMALRGIRYLLKKSEGFKSKRKVKTNFVNATNKRKYIVWAKQHHQHYTVDDWRKWGFFDETRIHMWGSDGKFYYWTDGATLSFCLT</sequence>
<dbReference type="EMBL" id="JAEPRC010000438">
    <property type="protein sequence ID" value="KAG2197244.1"/>
    <property type="molecule type" value="Genomic_DNA"/>
</dbReference>
<dbReference type="Gene3D" id="3.30.420.10">
    <property type="entry name" value="Ribonuclease H-like superfamily/Ribonuclease H"/>
    <property type="match status" value="1"/>
</dbReference>
<gene>
    <name evidence="1" type="ORF">INT46_004314</name>
</gene>
<reference evidence="1" key="1">
    <citation type="submission" date="2020-12" db="EMBL/GenBank/DDBJ databases">
        <title>Metabolic potential, ecology and presence of endohyphal bacteria is reflected in genomic diversity of Mucoromycotina.</title>
        <authorList>
            <person name="Muszewska A."/>
            <person name="Okrasinska A."/>
            <person name="Steczkiewicz K."/>
            <person name="Drgas O."/>
            <person name="Orlowska M."/>
            <person name="Perlinska-Lenart U."/>
            <person name="Aleksandrzak-Piekarczyk T."/>
            <person name="Szatraj K."/>
            <person name="Zielenkiewicz U."/>
            <person name="Pilsyk S."/>
            <person name="Malc E."/>
            <person name="Mieczkowski P."/>
            <person name="Kruszewska J.S."/>
            <person name="Biernat P."/>
            <person name="Pawlowska J."/>
        </authorList>
    </citation>
    <scope>NUCLEOTIDE SEQUENCE</scope>
    <source>
        <strain evidence="1">CBS 226.32</strain>
    </source>
</reference>
<dbReference type="Proteomes" id="UP000650833">
    <property type="component" value="Unassembled WGS sequence"/>
</dbReference>
<comment type="caution">
    <text evidence="1">The sequence shown here is derived from an EMBL/GenBank/DDBJ whole genome shotgun (WGS) entry which is preliminary data.</text>
</comment>
<dbReference type="AlphaFoldDB" id="A0A8H7V0M9"/>